<feature type="region of interest" description="Disordered" evidence="1">
    <location>
        <begin position="56"/>
        <end position="96"/>
    </location>
</feature>
<protein>
    <submittedName>
        <fullName evidence="2">Uncharacterized protein</fullName>
    </submittedName>
</protein>
<gene>
    <name evidence="2" type="ORF">JR316_008827</name>
</gene>
<reference evidence="2" key="1">
    <citation type="submission" date="2021-02" db="EMBL/GenBank/DDBJ databases">
        <title>Psilocybe cubensis genome.</title>
        <authorList>
            <person name="Mckernan K.J."/>
            <person name="Crawford S."/>
            <person name="Trippe A."/>
            <person name="Kane L.T."/>
            <person name="Mclaughlin S."/>
        </authorList>
    </citation>
    <scope>NUCLEOTIDE SEQUENCE [LARGE SCALE GENOMIC DNA]</scope>
    <source>
        <strain evidence="2">MGC-MH-2018</strain>
    </source>
</reference>
<proteinExistence type="predicted"/>
<accession>A0A8H7XTU0</accession>
<feature type="compositionally biased region" description="Low complexity" evidence="1">
    <location>
        <begin position="68"/>
        <end position="78"/>
    </location>
</feature>
<evidence type="ECO:0000256" key="1">
    <source>
        <dbReference type="SAM" id="MobiDB-lite"/>
    </source>
</evidence>
<dbReference type="AlphaFoldDB" id="A0A8H7XTU0"/>
<name>A0A8H7XTU0_PSICU</name>
<evidence type="ECO:0000313" key="2">
    <source>
        <dbReference type="EMBL" id="KAG5166737.1"/>
    </source>
</evidence>
<comment type="caution">
    <text evidence="2">The sequence shown here is derived from an EMBL/GenBank/DDBJ whole genome shotgun (WGS) entry which is preliminary data.</text>
</comment>
<feature type="region of interest" description="Disordered" evidence="1">
    <location>
        <begin position="1"/>
        <end position="23"/>
    </location>
</feature>
<dbReference type="OrthoDB" id="2686745at2759"/>
<dbReference type="EMBL" id="JAFIQS010000008">
    <property type="protein sequence ID" value="KAG5166737.1"/>
    <property type="molecule type" value="Genomic_DNA"/>
</dbReference>
<organism evidence="2">
    <name type="scientific">Psilocybe cubensis</name>
    <name type="common">Psychedelic mushroom</name>
    <name type="synonym">Stropharia cubensis</name>
    <dbReference type="NCBI Taxonomy" id="181762"/>
    <lineage>
        <taxon>Eukaryota</taxon>
        <taxon>Fungi</taxon>
        <taxon>Dikarya</taxon>
        <taxon>Basidiomycota</taxon>
        <taxon>Agaricomycotina</taxon>
        <taxon>Agaricomycetes</taxon>
        <taxon>Agaricomycetidae</taxon>
        <taxon>Agaricales</taxon>
        <taxon>Agaricineae</taxon>
        <taxon>Strophariaceae</taxon>
        <taxon>Psilocybe</taxon>
    </lineage>
</organism>
<sequence length="206" mass="22431">MATSSFGSRPPLMINVAVNPGGRPGFKNRFLHSLPEQESIEDLGHATRTLPSGSRVIKASFHPPSPNTSPNTSQGSSPRADPLRHAITPPPLISGKNLLTSTTVGPQREGGLIAKPVHLTSGKLQAYLQWPAAEFAAIKAAIKVLAEKHLDIRKPFKDQDVEELASLREEAISEYPVLAGYENDWATNEFLRRLLKNTSSRSKPKV</sequence>